<protein>
    <recommendedName>
        <fullName evidence="4">Lipoprotein</fullName>
    </recommendedName>
</protein>
<dbReference type="PROSITE" id="PS51257">
    <property type="entry name" value="PROKAR_LIPOPROTEIN"/>
    <property type="match status" value="1"/>
</dbReference>
<accession>A0A841GXA7</accession>
<sequence length="65" mass="6666">MKLRLAAGGALLLAACEIPEPDRDLRLKYEADLAAESAKAAHPAAADTLAPSADTTGRAPSALHE</sequence>
<dbReference type="EMBL" id="JACHIA010000003">
    <property type="protein sequence ID" value="MBB6069756.1"/>
    <property type="molecule type" value="Genomic_DNA"/>
</dbReference>
<organism evidence="2 3">
    <name type="scientific">Longimicrobium terrae</name>
    <dbReference type="NCBI Taxonomy" id="1639882"/>
    <lineage>
        <taxon>Bacteria</taxon>
        <taxon>Pseudomonadati</taxon>
        <taxon>Gemmatimonadota</taxon>
        <taxon>Longimicrobiia</taxon>
        <taxon>Longimicrobiales</taxon>
        <taxon>Longimicrobiaceae</taxon>
        <taxon>Longimicrobium</taxon>
    </lineage>
</organism>
<comment type="caution">
    <text evidence="2">The sequence shown here is derived from an EMBL/GenBank/DDBJ whole genome shotgun (WGS) entry which is preliminary data.</text>
</comment>
<dbReference type="AlphaFoldDB" id="A0A841GXA7"/>
<dbReference type="Proteomes" id="UP000582837">
    <property type="component" value="Unassembled WGS sequence"/>
</dbReference>
<feature type="compositionally biased region" description="Low complexity" evidence="1">
    <location>
        <begin position="40"/>
        <end position="55"/>
    </location>
</feature>
<evidence type="ECO:0000256" key="1">
    <source>
        <dbReference type="SAM" id="MobiDB-lite"/>
    </source>
</evidence>
<evidence type="ECO:0000313" key="2">
    <source>
        <dbReference type="EMBL" id="MBB6069756.1"/>
    </source>
</evidence>
<name>A0A841GXA7_9BACT</name>
<evidence type="ECO:0000313" key="3">
    <source>
        <dbReference type="Proteomes" id="UP000582837"/>
    </source>
</evidence>
<dbReference type="RefSeq" id="WP_170036107.1">
    <property type="nucleotide sequence ID" value="NZ_JABDTL010000002.1"/>
</dbReference>
<proteinExistence type="predicted"/>
<evidence type="ECO:0008006" key="4">
    <source>
        <dbReference type="Google" id="ProtNLM"/>
    </source>
</evidence>
<keyword evidence="3" id="KW-1185">Reference proteome</keyword>
<feature type="region of interest" description="Disordered" evidence="1">
    <location>
        <begin position="40"/>
        <end position="65"/>
    </location>
</feature>
<gene>
    <name evidence="2" type="ORF">HNQ61_001373</name>
</gene>
<reference evidence="2 3" key="1">
    <citation type="submission" date="2020-08" db="EMBL/GenBank/DDBJ databases">
        <title>Genomic Encyclopedia of Type Strains, Phase IV (KMG-IV): sequencing the most valuable type-strain genomes for metagenomic binning, comparative biology and taxonomic classification.</title>
        <authorList>
            <person name="Goeker M."/>
        </authorList>
    </citation>
    <scope>NUCLEOTIDE SEQUENCE [LARGE SCALE GENOMIC DNA]</scope>
    <source>
        <strain evidence="2 3">DSM 29007</strain>
    </source>
</reference>